<dbReference type="Pfam" id="PF04402">
    <property type="entry name" value="SIMPL"/>
    <property type="match status" value="1"/>
</dbReference>
<evidence type="ECO:0008006" key="4">
    <source>
        <dbReference type="Google" id="ProtNLM"/>
    </source>
</evidence>
<proteinExistence type="predicted"/>
<evidence type="ECO:0000313" key="2">
    <source>
        <dbReference type="EMBL" id="MBB5318289.1"/>
    </source>
</evidence>
<gene>
    <name evidence="2" type="ORF">HDF09_002986</name>
</gene>
<dbReference type="PANTHER" id="PTHR34387">
    <property type="entry name" value="SLR1258 PROTEIN"/>
    <property type="match status" value="1"/>
</dbReference>
<dbReference type="Gene3D" id="3.30.110.170">
    <property type="entry name" value="Protein of unknown function (DUF541), domain 1"/>
    <property type="match status" value="1"/>
</dbReference>
<name>A0A7W8IJN5_9BACT</name>
<dbReference type="AlphaFoldDB" id="A0A7W8IJN5"/>
<dbReference type="EMBL" id="JACHDY010000004">
    <property type="protein sequence ID" value="MBB5318289.1"/>
    <property type="molecule type" value="Genomic_DNA"/>
</dbReference>
<feature type="signal peptide" evidence="1">
    <location>
        <begin position="1"/>
        <end position="25"/>
    </location>
</feature>
<dbReference type="InterPro" id="IPR007497">
    <property type="entry name" value="SIMPL/DUF541"/>
</dbReference>
<dbReference type="PANTHER" id="PTHR34387:SF2">
    <property type="entry name" value="SLR1258 PROTEIN"/>
    <property type="match status" value="1"/>
</dbReference>
<organism evidence="2 3">
    <name type="scientific">Tunturiibacter empetritectus</name>
    <dbReference type="NCBI Taxonomy" id="3069691"/>
    <lineage>
        <taxon>Bacteria</taxon>
        <taxon>Pseudomonadati</taxon>
        <taxon>Acidobacteriota</taxon>
        <taxon>Terriglobia</taxon>
        <taxon>Terriglobales</taxon>
        <taxon>Acidobacteriaceae</taxon>
        <taxon>Tunturiibacter</taxon>
    </lineage>
</organism>
<accession>A0A7W8IJN5</accession>
<keyword evidence="1" id="KW-0732">Signal</keyword>
<reference evidence="2" key="1">
    <citation type="submission" date="2020-08" db="EMBL/GenBank/DDBJ databases">
        <title>Genomic Encyclopedia of Type Strains, Phase IV (KMG-V): Genome sequencing to study the core and pangenomes of soil and plant-associated prokaryotes.</title>
        <authorList>
            <person name="Whitman W."/>
        </authorList>
    </citation>
    <scope>NUCLEOTIDE SEQUENCE [LARGE SCALE GENOMIC DNA]</scope>
    <source>
        <strain evidence="2">M8UP27</strain>
    </source>
</reference>
<comment type="caution">
    <text evidence="2">The sequence shown here is derived from an EMBL/GenBank/DDBJ whole genome shotgun (WGS) entry which is preliminary data.</text>
</comment>
<sequence>MTILRLAFVALAAAFLATTAATVSAQTIQVNKENRTIAITATDKVLVLADVATLHIGFIAYGPDSDSAYAAGSRASNAIVKALTSAGIPNDSIGSENQNVSPVQEYQIDKLTPAEKAQRKFQVTQSWTVRTNANDAAKVLDLAVKAGANQSGQIDWSLKDENAPQSEAAAKALQRARVVAEEMAKGLNAKLGTLLYASNETQAEPPRPLMRAGVAGMAMDQKVAPLAINPRQIEKTATVYAVFAIE</sequence>
<evidence type="ECO:0000313" key="3">
    <source>
        <dbReference type="Proteomes" id="UP000568106"/>
    </source>
</evidence>
<feature type="chain" id="PRO_5030978509" description="DUF541 domain-containing protein" evidence="1">
    <location>
        <begin position="26"/>
        <end position="246"/>
    </location>
</feature>
<keyword evidence="3" id="KW-1185">Reference proteome</keyword>
<dbReference type="Proteomes" id="UP000568106">
    <property type="component" value="Unassembled WGS sequence"/>
</dbReference>
<protein>
    <recommendedName>
        <fullName evidence="4">DUF541 domain-containing protein</fullName>
    </recommendedName>
</protein>
<evidence type="ECO:0000256" key="1">
    <source>
        <dbReference type="SAM" id="SignalP"/>
    </source>
</evidence>
<dbReference type="Gene3D" id="3.30.70.2970">
    <property type="entry name" value="Protein of unknown function (DUF541), domain 2"/>
    <property type="match status" value="1"/>
</dbReference>
<dbReference type="InterPro" id="IPR052022">
    <property type="entry name" value="26kDa_periplasmic_antigen"/>
</dbReference>
<dbReference type="GO" id="GO:0006974">
    <property type="term" value="P:DNA damage response"/>
    <property type="evidence" value="ECO:0007669"/>
    <property type="project" value="TreeGrafter"/>
</dbReference>